<keyword evidence="3 6" id="KW-1133">Transmembrane helix</keyword>
<proteinExistence type="predicted"/>
<evidence type="ECO:0008006" key="9">
    <source>
        <dbReference type="Google" id="ProtNLM"/>
    </source>
</evidence>
<feature type="transmembrane region" description="Helical" evidence="6">
    <location>
        <begin position="490"/>
        <end position="511"/>
    </location>
</feature>
<evidence type="ECO:0000256" key="1">
    <source>
        <dbReference type="ARBA" id="ARBA00004141"/>
    </source>
</evidence>
<protein>
    <recommendedName>
        <fullName evidence="9">High affinity methionine permease</fullName>
    </recommendedName>
</protein>
<comment type="subcellular location">
    <subcellularLocation>
        <location evidence="1">Membrane</location>
        <topology evidence="1">Multi-pass membrane protein</topology>
    </subcellularLocation>
</comment>
<evidence type="ECO:0000256" key="4">
    <source>
        <dbReference type="ARBA" id="ARBA00023136"/>
    </source>
</evidence>
<feature type="transmembrane region" description="Helical" evidence="6">
    <location>
        <begin position="293"/>
        <end position="315"/>
    </location>
</feature>
<reference evidence="7 8" key="1">
    <citation type="journal article" date="2024" name="IMA Fungus">
        <title>IMA Genome - F19 : A genome assembly and annotation guide to empower mycologists, including annotated draft genome sequences of Ceratocystis pirilliformis, Diaporthe australafricana, Fusarium ophioides, Paecilomyces lecythidis, and Sporothrix stenoceras.</title>
        <authorList>
            <person name="Aylward J."/>
            <person name="Wilson A.M."/>
            <person name="Visagie C.M."/>
            <person name="Spraker J."/>
            <person name="Barnes I."/>
            <person name="Buitendag C."/>
            <person name="Ceriani C."/>
            <person name="Del Mar Angel L."/>
            <person name="du Plessis D."/>
            <person name="Fuchs T."/>
            <person name="Gasser K."/>
            <person name="Kramer D."/>
            <person name="Li W."/>
            <person name="Munsamy K."/>
            <person name="Piso A."/>
            <person name="Price J.L."/>
            <person name="Sonnekus B."/>
            <person name="Thomas C."/>
            <person name="van der Nest A."/>
            <person name="van Dijk A."/>
            <person name="van Heerden A."/>
            <person name="van Vuuren N."/>
            <person name="Yilmaz N."/>
            <person name="Duong T.A."/>
            <person name="van der Merwe N.A."/>
            <person name="Wingfield M.J."/>
            <person name="Wingfield B.D."/>
        </authorList>
    </citation>
    <scope>NUCLEOTIDE SEQUENCE [LARGE SCALE GENOMIC DNA]</scope>
    <source>
        <strain evidence="7 8">CMW 5346</strain>
    </source>
</reference>
<dbReference type="Proteomes" id="UP001583186">
    <property type="component" value="Unassembled WGS sequence"/>
</dbReference>
<dbReference type="EMBL" id="JAWCUI010000008">
    <property type="protein sequence ID" value="KAL1901041.1"/>
    <property type="molecule type" value="Genomic_DNA"/>
</dbReference>
<feature type="compositionally biased region" description="Low complexity" evidence="5">
    <location>
        <begin position="25"/>
        <end position="34"/>
    </location>
</feature>
<dbReference type="InterPro" id="IPR050598">
    <property type="entry name" value="AminoAcid_Transporter"/>
</dbReference>
<dbReference type="Gene3D" id="1.20.1740.10">
    <property type="entry name" value="Amino acid/polyamine transporter I"/>
    <property type="match status" value="1"/>
</dbReference>
<evidence type="ECO:0000256" key="2">
    <source>
        <dbReference type="ARBA" id="ARBA00022692"/>
    </source>
</evidence>
<feature type="transmembrane region" description="Helical" evidence="6">
    <location>
        <begin position="421"/>
        <end position="447"/>
    </location>
</feature>
<dbReference type="PANTHER" id="PTHR11785">
    <property type="entry name" value="AMINO ACID TRANSPORTER"/>
    <property type="match status" value="1"/>
</dbReference>
<dbReference type="PANTHER" id="PTHR11785:SF382">
    <property type="entry name" value="LOW-AFFINITY METHIONINE PERMEASE"/>
    <property type="match status" value="1"/>
</dbReference>
<dbReference type="Pfam" id="PF13520">
    <property type="entry name" value="AA_permease_2"/>
    <property type="match status" value="1"/>
</dbReference>
<dbReference type="InterPro" id="IPR002293">
    <property type="entry name" value="AA/rel_permease1"/>
</dbReference>
<evidence type="ECO:0000256" key="6">
    <source>
        <dbReference type="SAM" id="Phobius"/>
    </source>
</evidence>
<evidence type="ECO:0000256" key="5">
    <source>
        <dbReference type="SAM" id="MobiDB-lite"/>
    </source>
</evidence>
<accession>A0ABR3ZK04</accession>
<keyword evidence="8" id="KW-1185">Reference proteome</keyword>
<feature type="transmembrane region" description="Helical" evidence="6">
    <location>
        <begin position="252"/>
        <end position="273"/>
    </location>
</feature>
<feature type="transmembrane region" description="Helical" evidence="6">
    <location>
        <begin position="131"/>
        <end position="157"/>
    </location>
</feature>
<feature type="transmembrane region" description="Helical" evidence="6">
    <location>
        <begin position="459"/>
        <end position="478"/>
    </location>
</feature>
<gene>
    <name evidence="7" type="ORF">Sste5346_002107</name>
</gene>
<feature type="region of interest" description="Disordered" evidence="5">
    <location>
        <begin position="21"/>
        <end position="50"/>
    </location>
</feature>
<organism evidence="7 8">
    <name type="scientific">Sporothrix stenoceras</name>
    <dbReference type="NCBI Taxonomy" id="5173"/>
    <lineage>
        <taxon>Eukaryota</taxon>
        <taxon>Fungi</taxon>
        <taxon>Dikarya</taxon>
        <taxon>Ascomycota</taxon>
        <taxon>Pezizomycotina</taxon>
        <taxon>Sordariomycetes</taxon>
        <taxon>Sordariomycetidae</taxon>
        <taxon>Ophiostomatales</taxon>
        <taxon>Ophiostomataceae</taxon>
        <taxon>Sporothrix</taxon>
    </lineage>
</organism>
<evidence type="ECO:0000313" key="8">
    <source>
        <dbReference type="Proteomes" id="UP001583186"/>
    </source>
</evidence>
<keyword evidence="4 6" id="KW-0472">Membrane</keyword>
<feature type="transmembrane region" description="Helical" evidence="6">
    <location>
        <begin position="523"/>
        <end position="543"/>
    </location>
</feature>
<feature type="transmembrane region" description="Helical" evidence="6">
    <location>
        <begin position="99"/>
        <end position="119"/>
    </location>
</feature>
<feature type="transmembrane region" description="Helical" evidence="6">
    <location>
        <begin position="221"/>
        <end position="240"/>
    </location>
</feature>
<feature type="transmembrane region" description="Helical" evidence="6">
    <location>
        <begin position="178"/>
        <end position="209"/>
    </location>
</feature>
<feature type="transmembrane region" description="Helical" evidence="6">
    <location>
        <begin position="327"/>
        <end position="350"/>
    </location>
</feature>
<feature type="transmembrane region" description="Helical" evidence="6">
    <location>
        <begin position="379"/>
        <end position="400"/>
    </location>
</feature>
<evidence type="ECO:0000313" key="7">
    <source>
        <dbReference type="EMBL" id="KAL1901041.1"/>
    </source>
</evidence>
<name>A0ABR3ZK04_9PEZI</name>
<keyword evidence="2 6" id="KW-0812">Transmembrane</keyword>
<evidence type="ECO:0000256" key="3">
    <source>
        <dbReference type="ARBA" id="ARBA00022989"/>
    </source>
</evidence>
<sequence length="578" mass="61927">MVWSRITGRWLPYNDMQPVEASPYNNKNNNNNNNGSDGVGSNDGAVENGKEGANLASTSNVLVSEDSNVNVDRQPVLESAEAGELTLDESANGGMGRHLGLFSTTFLIVGRIIGTGIFSTPSSITGGVGSVGAALMLWVLGLVLSFCGLCVWLEFGCMFPRSGGEKVYLEAVYRRPRFLATVVFAVQAIALGFTASGCIVFASNIVIAAGHNPGEWQERGIAIGVIIFVTLIHTFIPRVGVQLMNVIGSVKVIILLFIIVTGWAVLGGAVHHIPDPHASFRNAFANSATSSNLYATALFKVLNSYAGWSNAAYVLNEVKRPVHTLKIAGPLGLGICGVLYLLANVAYFAAATPKEIAASGVTVASYFMLKVFGSTASRVLSVFVAISALGNVLSITFAQARVNQELAKEGVIPFQRFWAGTWPAGAPSAGLLLHFIPSFIVIVAIPFGDAFNFIVDVEGYPSSIINAFVVVGLLILRWRAPQLPRPFKVFLPVALLFLIGQCFLLVAPFLRPPGGKGDTSLPYWLYPIIGIVVLLGGVVYWAIWRKLLPKLGGFEWAQQKETLADGTVVTTFYKQKRA</sequence>
<comment type="caution">
    <text evidence="7">The sequence shown here is derived from an EMBL/GenBank/DDBJ whole genome shotgun (WGS) entry which is preliminary data.</text>
</comment>